<feature type="compositionally biased region" description="Basic and acidic residues" evidence="1">
    <location>
        <begin position="201"/>
        <end position="219"/>
    </location>
</feature>
<dbReference type="HOGENOM" id="CLU_973293_0_0_1"/>
<evidence type="ECO:0000256" key="1">
    <source>
        <dbReference type="SAM" id="MobiDB-lite"/>
    </source>
</evidence>
<dbReference type="OrthoDB" id="4122568at2759"/>
<dbReference type="AlphaFoldDB" id="A0A0D1X8R3"/>
<protein>
    <submittedName>
        <fullName evidence="2">Uncharacterized protein</fullName>
    </submittedName>
</protein>
<feature type="region of interest" description="Disordered" evidence="1">
    <location>
        <begin position="200"/>
        <end position="219"/>
    </location>
</feature>
<evidence type="ECO:0000313" key="2">
    <source>
        <dbReference type="EMBL" id="KIV84206.1"/>
    </source>
</evidence>
<dbReference type="Proteomes" id="UP000053599">
    <property type="component" value="Unassembled WGS sequence"/>
</dbReference>
<reference evidence="2 3" key="1">
    <citation type="submission" date="2015-01" db="EMBL/GenBank/DDBJ databases">
        <title>The Genome Sequence of Exophiala sideris CBS121828.</title>
        <authorList>
            <consortium name="The Broad Institute Genomics Platform"/>
            <person name="Cuomo C."/>
            <person name="de Hoog S."/>
            <person name="Gorbushina A."/>
            <person name="Stielow B."/>
            <person name="Teixiera M."/>
            <person name="Abouelleil A."/>
            <person name="Chapman S.B."/>
            <person name="Priest M."/>
            <person name="Young S.K."/>
            <person name="Wortman J."/>
            <person name="Nusbaum C."/>
            <person name="Birren B."/>
        </authorList>
    </citation>
    <scope>NUCLEOTIDE SEQUENCE [LARGE SCALE GENOMIC DNA]</scope>
    <source>
        <strain evidence="2 3">CBS 121828</strain>
    </source>
</reference>
<organism evidence="2 3">
    <name type="scientific">Exophiala sideris</name>
    <dbReference type="NCBI Taxonomy" id="1016849"/>
    <lineage>
        <taxon>Eukaryota</taxon>
        <taxon>Fungi</taxon>
        <taxon>Dikarya</taxon>
        <taxon>Ascomycota</taxon>
        <taxon>Pezizomycotina</taxon>
        <taxon>Eurotiomycetes</taxon>
        <taxon>Chaetothyriomycetidae</taxon>
        <taxon>Chaetothyriales</taxon>
        <taxon>Herpotrichiellaceae</taxon>
        <taxon>Exophiala</taxon>
    </lineage>
</organism>
<accession>A0A0D1X8R3</accession>
<dbReference type="EMBL" id="KN846952">
    <property type="protein sequence ID" value="KIV84206.1"/>
    <property type="molecule type" value="Genomic_DNA"/>
</dbReference>
<proteinExistence type="predicted"/>
<evidence type="ECO:0000313" key="3">
    <source>
        <dbReference type="Proteomes" id="UP000053599"/>
    </source>
</evidence>
<feature type="region of interest" description="Disordered" evidence="1">
    <location>
        <begin position="241"/>
        <end position="272"/>
    </location>
</feature>
<gene>
    <name evidence="2" type="ORF">PV11_06173</name>
</gene>
<sequence>MKISVSFDPRSRETSRIVLPGDILNLGNLTLYILRVPVIPCIELPTHTGSACSAVFLETGARLSRQRQSRSKPGTRNCADAEVEVRRPEYYNYLASHDCILNSQFLPPLESASQKTLLITFVRVCRQEKIQDWSDGRRHILQQFSPAQKAGEVNSKNTSSILGTVSGLVDGLNIDSHVVGVGLSISQHLFSRRYPPVRVLRKQDKSESHGTEEQKLSKDIDMVDADFKAMENDSQNYMDFEYDGRDIPRQSIEATTDDDDAGKRSGCNSYQVAATPSEVFPGANLN</sequence>
<name>A0A0D1X8R3_9EURO</name>